<reference evidence="1" key="2">
    <citation type="submission" date="2023-05" db="EMBL/GenBank/DDBJ databases">
        <authorList>
            <consortium name="Lawrence Berkeley National Laboratory"/>
            <person name="Steindorff A."/>
            <person name="Hensen N."/>
            <person name="Bonometti L."/>
            <person name="Westerberg I."/>
            <person name="Brannstrom I.O."/>
            <person name="Guillou S."/>
            <person name="Cros-Aarteil S."/>
            <person name="Calhoun S."/>
            <person name="Haridas S."/>
            <person name="Kuo A."/>
            <person name="Mondo S."/>
            <person name="Pangilinan J."/>
            <person name="Riley R."/>
            <person name="Labutti K."/>
            <person name="Andreopoulos B."/>
            <person name="Lipzen A."/>
            <person name="Chen C."/>
            <person name="Yanf M."/>
            <person name="Daum C."/>
            <person name="Ng V."/>
            <person name="Clum A."/>
            <person name="Ohm R."/>
            <person name="Martin F."/>
            <person name="Silar P."/>
            <person name="Natvig D."/>
            <person name="Lalanne C."/>
            <person name="Gautier V."/>
            <person name="Ament-Velasquez S.L."/>
            <person name="Kruys A."/>
            <person name="Hutchinson M.I."/>
            <person name="Powell A.J."/>
            <person name="Barry K."/>
            <person name="Miller A.N."/>
            <person name="Grigoriev I.V."/>
            <person name="Debuchy R."/>
            <person name="Gladieux P."/>
            <person name="Thoren M.H."/>
            <person name="Johannesson H."/>
        </authorList>
    </citation>
    <scope>NUCLEOTIDE SEQUENCE</scope>
    <source>
        <strain evidence="1">CBS 315.58</strain>
    </source>
</reference>
<name>A0AAN6XEV6_9PEZI</name>
<gene>
    <name evidence="1" type="ORF">QBC40DRAFT_84697</name>
</gene>
<keyword evidence="2" id="KW-1185">Reference proteome</keyword>
<dbReference type="Proteomes" id="UP001303160">
    <property type="component" value="Unassembled WGS sequence"/>
</dbReference>
<protein>
    <submittedName>
        <fullName evidence="1">Uncharacterized protein</fullName>
    </submittedName>
</protein>
<sequence>MLVRRRKVRLQKGLSAFWLFPAISQNGFIVGWKSSDWDLFVDGSGTFETCKWYKNMSGVRKSVAQDMTLNYLGTDQF</sequence>
<dbReference type="EMBL" id="MU863934">
    <property type="protein sequence ID" value="KAK4199264.1"/>
    <property type="molecule type" value="Genomic_DNA"/>
</dbReference>
<evidence type="ECO:0000313" key="2">
    <source>
        <dbReference type="Proteomes" id="UP001303160"/>
    </source>
</evidence>
<organism evidence="1 2">
    <name type="scientific">Triangularia verruculosa</name>
    <dbReference type="NCBI Taxonomy" id="2587418"/>
    <lineage>
        <taxon>Eukaryota</taxon>
        <taxon>Fungi</taxon>
        <taxon>Dikarya</taxon>
        <taxon>Ascomycota</taxon>
        <taxon>Pezizomycotina</taxon>
        <taxon>Sordariomycetes</taxon>
        <taxon>Sordariomycetidae</taxon>
        <taxon>Sordariales</taxon>
        <taxon>Podosporaceae</taxon>
        <taxon>Triangularia</taxon>
    </lineage>
</organism>
<evidence type="ECO:0000313" key="1">
    <source>
        <dbReference type="EMBL" id="KAK4199264.1"/>
    </source>
</evidence>
<comment type="caution">
    <text evidence="1">The sequence shown here is derived from an EMBL/GenBank/DDBJ whole genome shotgun (WGS) entry which is preliminary data.</text>
</comment>
<dbReference type="AlphaFoldDB" id="A0AAN6XEV6"/>
<reference evidence="1" key="1">
    <citation type="journal article" date="2023" name="Mol. Phylogenet. Evol.">
        <title>Genome-scale phylogeny and comparative genomics of the fungal order Sordariales.</title>
        <authorList>
            <person name="Hensen N."/>
            <person name="Bonometti L."/>
            <person name="Westerberg I."/>
            <person name="Brannstrom I.O."/>
            <person name="Guillou S."/>
            <person name="Cros-Aarteil S."/>
            <person name="Calhoun S."/>
            <person name="Haridas S."/>
            <person name="Kuo A."/>
            <person name="Mondo S."/>
            <person name="Pangilinan J."/>
            <person name="Riley R."/>
            <person name="LaButti K."/>
            <person name="Andreopoulos B."/>
            <person name="Lipzen A."/>
            <person name="Chen C."/>
            <person name="Yan M."/>
            <person name="Daum C."/>
            <person name="Ng V."/>
            <person name="Clum A."/>
            <person name="Steindorff A."/>
            <person name="Ohm R.A."/>
            <person name="Martin F."/>
            <person name="Silar P."/>
            <person name="Natvig D.O."/>
            <person name="Lalanne C."/>
            <person name="Gautier V."/>
            <person name="Ament-Velasquez S.L."/>
            <person name="Kruys A."/>
            <person name="Hutchinson M.I."/>
            <person name="Powell A.J."/>
            <person name="Barry K."/>
            <person name="Miller A.N."/>
            <person name="Grigoriev I.V."/>
            <person name="Debuchy R."/>
            <person name="Gladieux P."/>
            <person name="Hiltunen Thoren M."/>
            <person name="Johannesson H."/>
        </authorList>
    </citation>
    <scope>NUCLEOTIDE SEQUENCE</scope>
    <source>
        <strain evidence="1">CBS 315.58</strain>
    </source>
</reference>
<proteinExistence type="predicted"/>
<accession>A0AAN6XEV6</accession>